<name>A0A543B3K7_9ACTN</name>
<keyword evidence="1" id="KW-1133">Transmembrane helix</keyword>
<organism evidence="2 3">
    <name type="scientific">Stackebrandtia endophytica</name>
    <dbReference type="NCBI Taxonomy" id="1496996"/>
    <lineage>
        <taxon>Bacteria</taxon>
        <taxon>Bacillati</taxon>
        <taxon>Actinomycetota</taxon>
        <taxon>Actinomycetes</taxon>
        <taxon>Glycomycetales</taxon>
        <taxon>Glycomycetaceae</taxon>
        <taxon>Stackebrandtia</taxon>
    </lineage>
</organism>
<evidence type="ECO:0000313" key="3">
    <source>
        <dbReference type="Proteomes" id="UP000317043"/>
    </source>
</evidence>
<evidence type="ECO:0008006" key="4">
    <source>
        <dbReference type="Google" id="ProtNLM"/>
    </source>
</evidence>
<keyword evidence="3" id="KW-1185">Reference proteome</keyword>
<keyword evidence="1" id="KW-0472">Membrane</keyword>
<dbReference type="EMBL" id="VFOW01000001">
    <property type="protein sequence ID" value="TQL79406.1"/>
    <property type="molecule type" value="Genomic_DNA"/>
</dbReference>
<protein>
    <recommendedName>
        <fullName evidence="4">Transmembrane protein</fullName>
    </recommendedName>
</protein>
<sequence length="157" mass="17290">MSITTPAHATARGTRLMPLIRTVLWSASALIAFAIPFWLLISASSWWSWPLTLLGLPVIFTLGVGLTDLNTDNLERQARYVWPYLMWAVGLVTAAAGAGLFAGFLHQFLDFDRMPLDPVLWPLYVGTLLATLGGALLITSGVVRMYHEFSLEKAKSI</sequence>
<keyword evidence="1" id="KW-0812">Transmembrane</keyword>
<feature type="transmembrane region" description="Helical" evidence="1">
    <location>
        <begin position="81"/>
        <end position="109"/>
    </location>
</feature>
<feature type="transmembrane region" description="Helical" evidence="1">
    <location>
        <begin position="121"/>
        <end position="143"/>
    </location>
</feature>
<accession>A0A543B3K7</accession>
<feature type="transmembrane region" description="Helical" evidence="1">
    <location>
        <begin position="22"/>
        <end position="41"/>
    </location>
</feature>
<feature type="transmembrane region" description="Helical" evidence="1">
    <location>
        <begin position="47"/>
        <end position="69"/>
    </location>
</feature>
<proteinExistence type="predicted"/>
<dbReference type="AlphaFoldDB" id="A0A543B3K7"/>
<reference evidence="2 3" key="1">
    <citation type="submission" date="2019-06" db="EMBL/GenBank/DDBJ databases">
        <title>Sequencing the genomes of 1000 actinobacteria strains.</title>
        <authorList>
            <person name="Klenk H.-P."/>
        </authorList>
    </citation>
    <scope>NUCLEOTIDE SEQUENCE [LARGE SCALE GENOMIC DNA]</scope>
    <source>
        <strain evidence="2 3">DSM 45928</strain>
    </source>
</reference>
<gene>
    <name evidence="2" type="ORF">FB566_5011</name>
</gene>
<dbReference type="RefSeq" id="WP_142044687.1">
    <property type="nucleotide sequence ID" value="NZ_JBHTGS010000002.1"/>
</dbReference>
<evidence type="ECO:0000256" key="1">
    <source>
        <dbReference type="SAM" id="Phobius"/>
    </source>
</evidence>
<dbReference type="InParanoid" id="A0A543B3K7"/>
<dbReference type="Proteomes" id="UP000317043">
    <property type="component" value="Unassembled WGS sequence"/>
</dbReference>
<evidence type="ECO:0000313" key="2">
    <source>
        <dbReference type="EMBL" id="TQL79406.1"/>
    </source>
</evidence>
<comment type="caution">
    <text evidence="2">The sequence shown here is derived from an EMBL/GenBank/DDBJ whole genome shotgun (WGS) entry which is preliminary data.</text>
</comment>